<evidence type="ECO:0000259" key="8">
    <source>
        <dbReference type="SMART" id="SM00644"/>
    </source>
</evidence>
<evidence type="ECO:0000256" key="7">
    <source>
        <dbReference type="SAM" id="SignalP"/>
    </source>
</evidence>
<sequence>MYIMRSLLHIVLLLCFCKNLTWAMQSDWPAICPEIVSKARWGGRTAIAVEYAIMPVKYVIIHHTVTPQCTTEESCSKIMQSIQNFHMENLEFHDIGYNFLVGEDGRIYEATGWHKVGAHTRTYNSKSLGLAFIGNFSEKRPNSKALRAAKNFIKCAVELGEVDKNYILIGARQVSQTASPGLYLYNDIKDWPHFTRNP</sequence>
<keyword evidence="4 6" id="KW-0391">Immunity</keyword>
<dbReference type="Pfam" id="PF01510">
    <property type="entry name" value="Amidase_2"/>
    <property type="match status" value="1"/>
</dbReference>
<dbReference type="InterPro" id="IPR036505">
    <property type="entry name" value="Amidase/PGRP_sf"/>
</dbReference>
<dbReference type="PANTHER" id="PTHR11022:SF74">
    <property type="entry name" value="PEPTIDOGLYCAN-RECOGNITION PROTEIN SA"/>
    <property type="match status" value="1"/>
</dbReference>
<protein>
    <recommendedName>
        <fullName evidence="6">Peptidoglycan-recognition protein</fullName>
    </recommendedName>
</protein>
<evidence type="ECO:0000256" key="4">
    <source>
        <dbReference type="ARBA" id="ARBA00022859"/>
    </source>
</evidence>
<dbReference type="RefSeq" id="XP_050510515.1">
    <property type="nucleotide sequence ID" value="XM_050654558.1"/>
</dbReference>
<keyword evidence="2 6" id="KW-0399">Innate immunity</keyword>
<dbReference type="EnsemblMetazoa" id="XM_050654558.1">
    <property type="protein sequence ID" value="XP_050510515.1"/>
    <property type="gene ID" value="LOC126887174"/>
</dbReference>
<dbReference type="GeneID" id="126887174"/>
<feature type="domain" description="Peptidoglycan recognition protein family" evidence="9">
    <location>
        <begin position="33"/>
        <end position="175"/>
    </location>
</feature>
<evidence type="ECO:0000256" key="1">
    <source>
        <dbReference type="ARBA" id="ARBA00007553"/>
    </source>
</evidence>
<dbReference type="Proteomes" id="UP001652700">
    <property type="component" value="Unplaced"/>
</dbReference>
<proteinExistence type="inferred from homology"/>
<name>A0ABM5KJY4_DIAVI</name>
<dbReference type="InterPro" id="IPR015510">
    <property type="entry name" value="PGRP"/>
</dbReference>
<dbReference type="PANTHER" id="PTHR11022">
    <property type="entry name" value="PEPTIDOGLYCAN RECOGNITION PROTEIN"/>
    <property type="match status" value="1"/>
</dbReference>
<comment type="similarity">
    <text evidence="1 6">Belongs to the N-acetylmuramoyl-L-alanine amidase 2 family.</text>
</comment>
<feature type="chain" id="PRO_5047399215" description="Peptidoglycan-recognition protein" evidence="7">
    <location>
        <begin position="24"/>
        <end position="198"/>
    </location>
</feature>
<feature type="signal peptide" evidence="7">
    <location>
        <begin position="1"/>
        <end position="23"/>
    </location>
</feature>
<dbReference type="PIRSF" id="PIRSF037945">
    <property type="entry name" value="PGRPs"/>
    <property type="match status" value="1"/>
</dbReference>
<evidence type="ECO:0000256" key="6">
    <source>
        <dbReference type="PIRNR" id="PIRNR037945"/>
    </source>
</evidence>
<evidence type="ECO:0000313" key="10">
    <source>
        <dbReference type="EnsemblMetazoa" id="XP_050510515.1"/>
    </source>
</evidence>
<accession>A0ABM5KJY4</accession>
<evidence type="ECO:0000256" key="3">
    <source>
        <dbReference type="ARBA" id="ARBA00022729"/>
    </source>
</evidence>
<dbReference type="InterPro" id="IPR002502">
    <property type="entry name" value="Amidase_domain"/>
</dbReference>
<feature type="domain" description="N-acetylmuramoyl-L-alanine amidase" evidence="8">
    <location>
        <begin position="44"/>
        <end position="181"/>
    </location>
</feature>
<dbReference type="CDD" id="cd06583">
    <property type="entry name" value="PGRP"/>
    <property type="match status" value="1"/>
</dbReference>
<dbReference type="InterPro" id="IPR006619">
    <property type="entry name" value="PGRP_domain_met/bac"/>
</dbReference>
<dbReference type="SMART" id="SM00644">
    <property type="entry name" value="Ami_2"/>
    <property type="match status" value="1"/>
</dbReference>
<evidence type="ECO:0000256" key="5">
    <source>
        <dbReference type="ARBA" id="ARBA00023157"/>
    </source>
</evidence>
<keyword evidence="3 7" id="KW-0732">Signal</keyword>
<dbReference type="InterPro" id="IPR017331">
    <property type="entry name" value="Peptidoglycan_recognition"/>
</dbReference>
<dbReference type="SMART" id="SM00701">
    <property type="entry name" value="PGRP"/>
    <property type="match status" value="1"/>
</dbReference>
<dbReference type="Gene3D" id="3.40.80.10">
    <property type="entry name" value="Peptidoglycan recognition protein-like"/>
    <property type="match status" value="1"/>
</dbReference>
<organism evidence="10 11">
    <name type="scientific">Diabrotica virgifera virgifera</name>
    <name type="common">western corn rootworm</name>
    <dbReference type="NCBI Taxonomy" id="50390"/>
    <lineage>
        <taxon>Eukaryota</taxon>
        <taxon>Metazoa</taxon>
        <taxon>Ecdysozoa</taxon>
        <taxon>Arthropoda</taxon>
        <taxon>Hexapoda</taxon>
        <taxon>Insecta</taxon>
        <taxon>Pterygota</taxon>
        <taxon>Neoptera</taxon>
        <taxon>Endopterygota</taxon>
        <taxon>Coleoptera</taxon>
        <taxon>Polyphaga</taxon>
        <taxon>Cucujiformia</taxon>
        <taxon>Chrysomeloidea</taxon>
        <taxon>Chrysomelidae</taxon>
        <taxon>Galerucinae</taxon>
        <taxon>Diabroticina</taxon>
        <taxon>Diabroticites</taxon>
        <taxon>Diabrotica</taxon>
    </lineage>
</organism>
<reference evidence="10" key="1">
    <citation type="submission" date="2025-05" db="UniProtKB">
        <authorList>
            <consortium name="EnsemblMetazoa"/>
        </authorList>
    </citation>
    <scope>IDENTIFICATION</scope>
</reference>
<evidence type="ECO:0000259" key="9">
    <source>
        <dbReference type="SMART" id="SM00701"/>
    </source>
</evidence>
<evidence type="ECO:0000313" key="11">
    <source>
        <dbReference type="Proteomes" id="UP001652700"/>
    </source>
</evidence>
<keyword evidence="5" id="KW-1015">Disulfide bond</keyword>
<keyword evidence="11" id="KW-1185">Reference proteome</keyword>
<evidence type="ECO:0000256" key="2">
    <source>
        <dbReference type="ARBA" id="ARBA00022588"/>
    </source>
</evidence>
<dbReference type="SUPFAM" id="SSF55846">
    <property type="entry name" value="N-acetylmuramoyl-L-alanine amidase-like"/>
    <property type="match status" value="1"/>
</dbReference>